<dbReference type="InterPro" id="IPR036393">
    <property type="entry name" value="AceGlu_kinase-like_sf"/>
</dbReference>
<dbReference type="PROSITE" id="PS51671">
    <property type="entry name" value="ACT"/>
    <property type="match status" value="1"/>
</dbReference>
<dbReference type="GO" id="GO:0005524">
    <property type="term" value="F:ATP binding"/>
    <property type="evidence" value="ECO:0007669"/>
    <property type="project" value="UniProtKB-KW"/>
</dbReference>
<organism evidence="9">
    <name type="scientific">bioreactor metagenome</name>
    <dbReference type="NCBI Taxonomy" id="1076179"/>
    <lineage>
        <taxon>unclassified sequences</taxon>
        <taxon>metagenomes</taxon>
        <taxon>ecological metagenomes</taxon>
    </lineage>
</organism>
<dbReference type="PROSITE" id="PS00324">
    <property type="entry name" value="ASPARTOKINASE"/>
    <property type="match status" value="1"/>
</dbReference>
<dbReference type="InterPro" id="IPR005260">
    <property type="entry name" value="Asp_kin_monofn"/>
</dbReference>
<dbReference type="GO" id="GO:0009090">
    <property type="term" value="P:homoserine biosynthetic process"/>
    <property type="evidence" value="ECO:0007669"/>
    <property type="project" value="TreeGrafter"/>
</dbReference>
<dbReference type="NCBIfam" id="NF004938">
    <property type="entry name" value="PRK06291.1"/>
    <property type="match status" value="1"/>
</dbReference>
<gene>
    <name evidence="9" type="primary">thrA_2</name>
    <name evidence="9" type="ORF">SDC9_18408</name>
</gene>
<evidence type="ECO:0000259" key="8">
    <source>
        <dbReference type="PROSITE" id="PS51671"/>
    </source>
</evidence>
<dbReference type="CDD" id="cd04924">
    <property type="entry name" value="ACT_AK-Arch_2"/>
    <property type="match status" value="1"/>
</dbReference>
<comment type="catalytic activity">
    <reaction evidence="7">
        <text>L-aspartate + ATP = 4-phospho-L-aspartate + ADP</text>
        <dbReference type="Rhea" id="RHEA:23776"/>
        <dbReference type="ChEBI" id="CHEBI:29991"/>
        <dbReference type="ChEBI" id="CHEBI:30616"/>
        <dbReference type="ChEBI" id="CHEBI:57535"/>
        <dbReference type="ChEBI" id="CHEBI:456216"/>
        <dbReference type="EC" id="2.7.2.4"/>
    </reaction>
</comment>
<dbReference type="Pfam" id="PF00696">
    <property type="entry name" value="AA_kinase"/>
    <property type="match status" value="1"/>
</dbReference>
<dbReference type="SUPFAM" id="SSF53633">
    <property type="entry name" value="Carbamate kinase-like"/>
    <property type="match status" value="1"/>
</dbReference>
<protein>
    <recommendedName>
        <fullName evidence="2">aspartate kinase</fullName>
        <ecNumber evidence="2">2.7.2.4</ecNumber>
    </recommendedName>
</protein>
<keyword evidence="6" id="KW-0067">ATP-binding</keyword>
<name>A0A644U3J7_9ZZZZ</name>
<dbReference type="AlphaFoldDB" id="A0A644U3J7"/>
<evidence type="ECO:0000313" key="9">
    <source>
        <dbReference type="EMBL" id="MPL72621.1"/>
    </source>
</evidence>
<evidence type="ECO:0000256" key="4">
    <source>
        <dbReference type="ARBA" id="ARBA00022741"/>
    </source>
</evidence>
<dbReference type="Gene3D" id="3.30.2130.10">
    <property type="entry name" value="VC0802-like"/>
    <property type="match status" value="1"/>
</dbReference>
<comment type="similarity">
    <text evidence="1">Belongs to the aspartokinase family.</text>
</comment>
<dbReference type="InterPro" id="IPR001048">
    <property type="entry name" value="Asp/Glu/Uridylate_kinase"/>
</dbReference>
<evidence type="ECO:0000256" key="2">
    <source>
        <dbReference type="ARBA" id="ARBA00013059"/>
    </source>
</evidence>
<evidence type="ECO:0000256" key="6">
    <source>
        <dbReference type="ARBA" id="ARBA00022840"/>
    </source>
</evidence>
<evidence type="ECO:0000256" key="1">
    <source>
        <dbReference type="ARBA" id="ARBA00010122"/>
    </source>
</evidence>
<evidence type="ECO:0000256" key="7">
    <source>
        <dbReference type="ARBA" id="ARBA00047872"/>
    </source>
</evidence>
<dbReference type="InterPro" id="IPR018042">
    <property type="entry name" value="Aspartate_kinase_CS"/>
</dbReference>
<dbReference type="GO" id="GO:0005829">
    <property type="term" value="C:cytosol"/>
    <property type="evidence" value="ECO:0007669"/>
    <property type="project" value="TreeGrafter"/>
</dbReference>
<dbReference type="Pfam" id="PF22468">
    <property type="entry name" value="ACT_9"/>
    <property type="match status" value="2"/>
</dbReference>
<keyword evidence="5 9" id="KW-0418">Kinase</keyword>
<dbReference type="EMBL" id="VSSQ01000067">
    <property type="protein sequence ID" value="MPL72621.1"/>
    <property type="molecule type" value="Genomic_DNA"/>
</dbReference>
<dbReference type="InterPro" id="IPR045865">
    <property type="entry name" value="ACT-like_dom_sf"/>
</dbReference>
<dbReference type="EC" id="2.7.2.4" evidence="2"/>
<keyword evidence="3" id="KW-0808">Transferase</keyword>
<dbReference type="FunFam" id="3.30.2130.10:FF:000001">
    <property type="entry name" value="Bifunctional aspartokinase/homoserine dehydrogenase"/>
    <property type="match status" value="1"/>
</dbReference>
<dbReference type="SUPFAM" id="SSF55021">
    <property type="entry name" value="ACT-like"/>
    <property type="match status" value="2"/>
</dbReference>
<dbReference type="InterPro" id="IPR002912">
    <property type="entry name" value="ACT_dom"/>
</dbReference>
<dbReference type="PIRSF" id="PIRSF000726">
    <property type="entry name" value="Asp_kin"/>
    <property type="match status" value="1"/>
</dbReference>
<accession>A0A644U3J7</accession>
<reference evidence="9" key="1">
    <citation type="submission" date="2019-08" db="EMBL/GenBank/DDBJ databases">
        <authorList>
            <person name="Kucharzyk K."/>
            <person name="Murdoch R.W."/>
            <person name="Higgins S."/>
            <person name="Loffler F."/>
        </authorList>
    </citation>
    <scope>NUCLEOTIDE SEQUENCE</scope>
</reference>
<sequence>MRLVMKFGGTSVGDAECIAKVVDLIKKSREEGNEIAVVVSAMTKVTDQIITAAEGIVSCTDKKNLDTFISSLRERHLTALRTVAPDYIDEVTAHIDIRLERLRNILIAVNNLRELTPRSRDYIISFGEKLSAPIVSAALRQAGIPSFQISGCDAGILTDGVHGGATALPESYPRIMDRIGSKLGAQVPVIQGFAGCSGEGAVTTLGRSGSDYSGAIIGAGIDAEEIIIWTDVDGVMTTDPRLIPEARVIDSLSFLEMMEMSYFGAKVIHPRALLPAMEKNIPVYVKNTFNPTHPGTVVIKESHADKRIVKAVSLIKNSCMISISGFAAGKPGVAGEIFTSLAASGVNVMLISQGSSEMNISLIITEEQVNAANKALIQIKNRGLIREYMFAKDVNVVSVVGAGMAGTPGTLYRIFHGLGLAKINVMMISQGSEVNVSFVVKEADGIRAVRAIHEEYDLDKEDL</sequence>
<dbReference type="PANTHER" id="PTHR21499:SF59">
    <property type="entry name" value="ASPARTOKINASE"/>
    <property type="match status" value="1"/>
</dbReference>
<feature type="domain" description="ACT" evidence="8">
    <location>
        <begin position="322"/>
        <end position="399"/>
    </location>
</feature>
<keyword evidence="4" id="KW-0547">Nucleotide-binding</keyword>
<dbReference type="NCBIfam" id="TIGR00657">
    <property type="entry name" value="asp_kinases"/>
    <property type="match status" value="1"/>
</dbReference>
<evidence type="ECO:0000256" key="5">
    <source>
        <dbReference type="ARBA" id="ARBA00022777"/>
    </source>
</evidence>
<dbReference type="Gene3D" id="3.30.70.260">
    <property type="match status" value="1"/>
</dbReference>
<dbReference type="InterPro" id="IPR054352">
    <property type="entry name" value="ACT_Aspartokinase"/>
</dbReference>
<evidence type="ECO:0000256" key="3">
    <source>
        <dbReference type="ARBA" id="ARBA00022679"/>
    </source>
</evidence>
<dbReference type="GO" id="GO:0004072">
    <property type="term" value="F:aspartate kinase activity"/>
    <property type="evidence" value="ECO:0007669"/>
    <property type="project" value="UniProtKB-EC"/>
</dbReference>
<dbReference type="PANTHER" id="PTHR21499">
    <property type="entry name" value="ASPARTATE KINASE"/>
    <property type="match status" value="1"/>
</dbReference>
<dbReference type="InterPro" id="IPR001341">
    <property type="entry name" value="Asp_kinase"/>
</dbReference>
<comment type="caution">
    <text evidence="9">The sequence shown here is derived from an EMBL/GenBank/DDBJ whole genome shotgun (WGS) entry which is preliminary data.</text>
</comment>
<dbReference type="Gene3D" id="3.40.1160.10">
    <property type="entry name" value="Acetylglutamate kinase-like"/>
    <property type="match status" value="1"/>
</dbReference>
<dbReference type="GO" id="GO:0009089">
    <property type="term" value="P:lysine biosynthetic process via diaminopimelate"/>
    <property type="evidence" value="ECO:0007669"/>
    <property type="project" value="InterPro"/>
</dbReference>
<proteinExistence type="inferred from homology"/>